<organism evidence="1 2">
    <name type="scientific">Brachionus plicatilis</name>
    <name type="common">Marine rotifer</name>
    <name type="synonym">Brachionus muelleri</name>
    <dbReference type="NCBI Taxonomy" id="10195"/>
    <lineage>
        <taxon>Eukaryota</taxon>
        <taxon>Metazoa</taxon>
        <taxon>Spiralia</taxon>
        <taxon>Gnathifera</taxon>
        <taxon>Rotifera</taxon>
        <taxon>Eurotatoria</taxon>
        <taxon>Monogononta</taxon>
        <taxon>Pseudotrocha</taxon>
        <taxon>Ploima</taxon>
        <taxon>Brachionidae</taxon>
        <taxon>Brachionus</taxon>
    </lineage>
</organism>
<evidence type="ECO:0000313" key="1">
    <source>
        <dbReference type="EMBL" id="RNA03147.1"/>
    </source>
</evidence>
<accession>A0A3M7PVL9</accession>
<protein>
    <submittedName>
        <fullName evidence="1">Uncharacterized protein</fullName>
    </submittedName>
</protein>
<proteinExistence type="predicted"/>
<name>A0A3M7PVL9_BRAPC</name>
<sequence>MSYLSDIYVTWIFKSQDGDKHRFYCKYLKHGCRAALYLQLTDGSKEYIDKLRSISIVNIKKIKKMTVRLPIFKINSVKICINC</sequence>
<dbReference type="EMBL" id="REGN01008611">
    <property type="protein sequence ID" value="RNA03147.1"/>
    <property type="molecule type" value="Genomic_DNA"/>
</dbReference>
<keyword evidence="2" id="KW-1185">Reference proteome</keyword>
<reference evidence="1 2" key="1">
    <citation type="journal article" date="2018" name="Sci. Rep.">
        <title>Genomic signatures of local adaptation to the degree of environmental predictability in rotifers.</title>
        <authorList>
            <person name="Franch-Gras L."/>
            <person name="Hahn C."/>
            <person name="Garcia-Roger E.M."/>
            <person name="Carmona M.J."/>
            <person name="Serra M."/>
            <person name="Gomez A."/>
        </authorList>
    </citation>
    <scope>NUCLEOTIDE SEQUENCE [LARGE SCALE GENOMIC DNA]</scope>
    <source>
        <strain evidence="1">HYR1</strain>
    </source>
</reference>
<dbReference type="Proteomes" id="UP000276133">
    <property type="component" value="Unassembled WGS sequence"/>
</dbReference>
<comment type="caution">
    <text evidence="1">The sequence shown here is derived from an EMBL/GenBank/DDBJ whole genome shotgun (WGS) entry which is preliminary data.</text>
</comment>
<evidence type="ECO:0000313" key="2">
    <source>
        <dbReference type="Proteomes" id="UP000276133"/>
    </source>
</evidence>
<dbReference type="AlphaFoldDB" id="A0A3M7PVL9"/>
<gene>
    <name evidence="1" type="ORF">BpHYR1_046887</name>
</gene>